<dbReference type="NCBIfam" id="TIGR01536">
    <property type="entry name" value="asn_synth_AEB"/>
    <property type="match status" value="1"/>
</dbReference>
<keyword evidence="6 8" id="KW-0315">Glutamine amidotransferase</keyword>
<dbReference type="InterPro" id="IPR014729">
    <property type="entry name" value="Rossmann-like_a/b/a_fold"/>
</dbReference>
<dbReference type="CDD" id="cd00712">
    <property type="entry name" value="AsnB"/>
    <property type="match status" value="1"/>
</dbReference>
<evidence type="ECO:0000256" key="5">
    <source>
        <dbReference type="ARBA" id="ARBA00022840"/>
    </source>
</evidence>
<comment type="similarity">
    <text evidence="2">Belongs to the asparagine synthetase family.</text>
</comment>
<evidence type="ECO:0000256" key="8">
    <source>
        <dbReference type="PIRSR" id="PIRSR001589-1"/>
    </source>
</evidence>
<dbReference type="CDD" id="cd01991">
    <property type="entry name" value="Asn_synthase_B_C"/>
    <property type="match status" value="1"/>
</dbReference>
<evidence type="ECO:0000256" key="3">
    <source>
        <dbReference type="ARBA" id="ARBA00012737"/>
    </source>
</evidence>
<dbReference type="PIRSF" id="PIRSF001589">
    <property type="entry name" value="Asn_synthetase_glu-h"/>
    <property type="match status" value="1"/>
</dbReference>
<comment type="catalytic activity">
    <reaction evidence="7">
        <text>L-aspartate + L-glutamine + ATP + H2O = L-asparagine + L-glutamate + AMP + diphosphate + H(+)</text>
        <dbReference type="Rhea" id="RHEA:12228"/>
        <dbReference type="ChEBI" id="CHEBI:15377"/>
        <dbReference type="ChEBI" id="CHEBI:15378"/>
        <dbReference type="ChEBI" id="CHEBI:29985"/>
        <dbReference type="ChEBI" id="CHEBI:29991"/>
        <dbReference type="ChEBI" id="CHEBI:30616"/>
        <dbReference type="ChEBI" id="CHEBI:33019"/>
        <dbReference type="ChEBI" id="CHEBI:58048"/>
        <dbReference type="ChEBI" id="CHEBI:58359"/>
        <dbReference type="ChEBI" id="CHEBI:456215"/>
        <dbReference type="EC" id="6.3.5.4"/>
    </reaction>
</comment>
<keyword evidence="4 9" id="KW-0547">Nucleotide-binding</keyword>
<dbReference type="InterPro" id="IPR001962">
    <property type="entry name" value="Asn_synthase"/>
</dbReference>
<feature type="active site" description="For GATase activity" evidence="8">
    <location>
        <position position="2"/>
    </location>
</feature>
<evidence type="ECO:0000313" key="11">
    <source>
        <dbReference type="EMBL" id="VFK39504.1"/>
    </source>
</evidence>
<comment type="pathway">
    <text evidence="1">Amino-acid biosynthesis; L-asparagine biosynthesis; L-asparagine from L-aspartate (L-Gln route): step 1/1.</text>
</comment>
<dbReference type="InterPro" id="IPR006426">
    <property type="entry name" value="Asn_synth_AEB"/>
</dbReference>
<dbReference type="SUPFAM" id="SSF52402">
    <property type="entry name" value="Adenine nucleotide alpha hydrolases-like"/>
    <property type="match status" value="1"/>
</dbReference>
<dbReference type="Pfam" id="PF13537">
    <property type="entry name" value="GATase_7"/>
    <property type="match status" value="1"/>
</dbReference>
<evidence type="ECO:0000256" key="4">
    <source>
        <dbReference type="ARBA" id="ARBA00022741"/>
    </source>
</evidence>
<dbReference type="InterPro" id="IPR051786">
    <property type="entry name" value="ASN_synthetase/amidase"/>
</dbReference>
<dbReference type="GO" id="GO:0005829">
    <property type="term" value="C:cytosol"/>
    <property type="evidence" value="ECO:0007669"/>
    <property type="project" value="TreeGrafter"/>
</dbReference>
<dbReference type="SUPFAM" id="SSF56235">
    <property type="entry name" value="N-terminal nucleophile aminohydrolases (Ntn hydrolases)"/>
    <property type="match status" value="1"/>
</dbReference>
<gene>
    <name evidence="12" type="ORF">BECKSD772E_GA0070983_103910</name>
    <name evidence="11" type="ORF">BECKSD772F_GA0070984_104110</name>
</gene>
<dbReference type="InterPro" id="IPR033738">
    <property type="entry name" value="AsnB_N"/>
</dbReference>
<dbReference type="Pfam" id="PF00733">
    <property type="entry name" value="Asn_synthase"/>
    <property type="match status" value="1"/>
</dbReference>
<dbReference type="PROSITE" id="PS51278">
    <property type="entry name" value="GATASE_TYPE_2"/>
    <property type="match status" value="1"/>
</dbReference>
<organism evidence="11">
    <name type="scientific">Candidatus Kentrum sp. SD</name>
    <dbReference type="NCBI Taxonomy" id="2126332"/>
    <lineage>
        <taxon>Bacteria</taxon>
        <taxon>Pseudomonadati</taxon>
        <taxon>Pseudomonadota</taxon>
        <taxon>Gammaproteobacteria</taxon>
        <taxon>Candidatus Kentrum</taxon>
    </lineage>
</organism>
<keyword evidence="8" id="KW-0028">Amino-acid biosynthesis</keyword>
<feature type="domain" description="Glutamine amidotransferase type-2" evidence="10">
    <location>
        <begin position="2"/>
        <end position="218"/>
    </location>
</feature>
<keyword evidence="8" id="KW-0061">Asparagine biosynthesis</keyword>
<feature type="binding site" evidence="9">
    <location>
        <position position="104"/>
    </location>
    <ligand>
        <name>L-glutamine</name>
        <dbReference type="ChEBI" id="CHEBI:58359"/>
    </ligand>
</feature>
<dbReference type="Gene3D" id="3.40.50.620">
    <property type="entry name" value="HUPs"/>
    <property type="match status" value="1"/>
</dbReference>
<evidence type="ECO:0000256" key="1">
    <source>
        <dbReference type="ARBA" id="ARBA00005187"/>
    </source>
</evidence>
<evidence type="ECO:0000256" key="7">
    <source>
        <dbReference type="ARBA" id="ARBA00048741"/>
    </source>
</evidence>
<dbReference type="EMBL" id="CAADFU010000039">
    <property type="protein sequence ID" value="VFK44541.1"/>
    <property type="molecule type" value="Genomic_DNA"/>
</dbReference>
<evidence type="ECO:0000259" key="10">
    <source>
        <dbReference type="PROSITE" id="PS51278"/>
    </source>
</evidence>
<proteinExistence type="inferred from homology"/>
<dbReference type="EC" id="6.3.5.4" evidence="3"/>
<dbReference type="PANTHER" id="PTHR43284:SF1">
    <property type="entry name" value="ASPARAGINE SYNTHETASE"/>
    <property type="match status" value="1"/>
</dbReference>
<evidence type="ECO:0000313" key="12">
    <source>
        <dbReference type="EMBL" id="VFK44541.1"/>
    </source>
</evidence>
<evidence type="ECO:0000256" key="2">
    <source>
        <dbReference type="ARBA" id="ARBA00005752"/>
    </source>
</evidence>
<dbReference type="GO" id="GO:0004066">
    <property type="term" value="F:asparagine synthase (glutamine-hydrolyzing) activity"/>
    <property type="evidence" value="ECO:0007669"/>
    <property type="project" value="UniProtKB-EC"/>
</dbReference>
<dbReference type="Gene3D" id="3.60.20.10">
    <property type="entry name" value="Glutamine Phosphoribosylpyrophosphate, subunit 1, domain 1"/>
    <property type="match status" value="1"/>
</dbReference>
<name>A0A450YDB9_9GAMM</name>
<dbReference type="AlphaFoldDB" id="A0A450YDB9"/>
<sequence>MCGLVGAYWVDPPSNPKHRLQTGISALQHRGPNDQGVEFLSTGSGTLALGHTRLSIIDLSPAGHQPMFSQCGRYVLIFNGEIYNYRELRQDLKGLGYRFVSDSDTEVLLVSWIAWGQDCLSRLRGMFAFVVYDRTQGTLTCVRDAFGIKPFFYHRSKDGFLFASEMPAMLALLSERPTLNPQRAYDYLVTGAYDNGADTFFTGVHQLLPGHRLTLNLSENKSIETQRWWWPEITECADLSFADATEQLRSMFLNNVRLHLRSDVSLGAALSGGIDSSAVVCAIRHIEPKIPIHTFSYVARGSEMDEERWVDLVNAHIGAVSHKVVIRPEELANDLDDMIRAQGEPFGSTSIYAQYRVFKLAHEHGVTVTLDGQGADELLAGYWGYPGPAMHSLIETRQFFRLARFLRMWSRWPGRSIGFGLKALLEPFVPFPLRGLARRIVGHNPAPAWLNASFFDDRGVTIGWPVSRGQSQDKSGRRLVAALRQSLTGDGLNSLLRHGDRNSMRWSVESRVPFLTTDMAEFLLRLPEHCLISRQGETKHIFRAAMRGIVPDAILDRKDKIGFATPEQTWLGQLGNKLDDWLDFAETMPFLDEAKCKAEVISMVQGEKLFDWRAWRLINFCRWARLMDVSI</sequence>
<protein>
    <recommendedName>
        <fullName evidence="3">asparagine synthase (glutamine-hydrolyzing)</fullName>
        <ecNumber evidence="3">6.3.5.4</ecNumber>
    </recommendedName>
</protein>
<reference evidence="11" key="1">
    <citation type="submission" date="2019-02" db="EMBL/GenBank/DDBJ databases">
        <authorList>
            <person name="Gruber-Vodicka R. H."/>
            <person name="Seah K. B. B."/>
        </authorList>
    </citation>
    <scope>NUCLEOTIDE SEQUENCE</scope>
    <source>
        <strain evidence="12">BECK_S1320</strain>
        <strain evidence="11">BECK_S1321</strain>
    </source>
</reference>
<accession>A0A450YDB9</accession>
<dbReference type="EMBL" id="CAADFR010000041">
    <property type="protein sequence ID" value="VFK39504.1"/>
    <property type="molecule type" value="Genomic_DNA"/>
</dbReference>
<dbReference type="InterPro" id="IPR017932">
    <property type="entry name" value="GATase_2_dom"/>
</dbReference>
<dbReference type="InterPro" id="IPR029055">
    <property type="entry name" value="Ntn_hydrolases_N"/>
</dbReference>
<dbReference type="PANTHER" id="PTHR43284">
    <property type="entry name" value="ASPARAGINE SYNTHETASE (GLUTAMINE-HYDROLYZING)"/>
    <property type="match status" value="1"/>
</dbReference>
<evidence type="ECO:0000256" key="6">
    <source>
        <dbReference type="ARBA" id="ARBA00022962"/>
    </source>
</evidence>
<dbReference type="GO" id="GO:0005524">
    <property type="term" value="F:ATP binding"/>
    <property type="evidence" value="ECO:0007669"/>
    <property type="project" value="UniProtKB-KW"/>
</dbReference>
<evidence type="ECO:0000256" key="9">
    <source>
        <dbReference type="PIRSR" id="PIRSR001589-2"/>
    </source>
</evidence>
<dbReference type="GO" id="GO:0006529">
    <property type="term" value="P:asparagine biosynthetic process"/>
    <property type="evidence" value="ECO:0007669"/>
    <property type="project" value="UniProtKB-KW"/>
</dbReference>
<keyword evidence="5 9" id="KW-0067">ATP-binding</keyword>